<dbReference type="EMBL" id="JAFJYH010000471">
    <property type="protein sequence ID" value="KAG4411485.1"/>
    <property type="molecule type" value="Genomic_DNA"/>
</dbReference>
<protein>
    <submittedName>
        <fullName evidence="2">Uncharacterized protein</fullName>
    </submittedName>
</protein>
<evidence type="ECO:0000313" key="2">
    <source>
        <dbReference type="EMBL" id="KAG4411485.1"/>
    </source>
</evidence>
<dbReference type="Proteomes" id="UP000664132">
    <property type="component" value="Unassembled WGS sequence"/>
</dbReference>
<evidence type="ECO:0000256" key="1">
    <source>
        <dbReference type="SAM" id="SignalP"/>
    </source>
</evidence>
<feature type="chain" id="PRO_5034841469" evidence="1">
    <location>
        <begin position="16"/>
        <end position="213"/>
    </location>
</feature>
<name>A0A8H7T2Y5_9HELO</name>
<keyword evidence="3" id="KW-1185">Reference proteome</keyword>
<comment type="caution">
    <text evidence="2">The sequence shown here is derived from an EMBL/GenBank/DDBJ whole genome shotgun (WGS) entry which is preliminary data.</text>
</comment>
<reference evidence="2" key="1">
    <citation type="submission" date="2021-02" db="EMBL/GenBank/DDBJ databases">
        <title>Genome sequence Cadophora malorum strain M34.</title>
        <authorList>
            <person name="Stefanovic E."/>
            <person name="Vu D."/>
            <person name="Scully C."/>
            <person name="Dijksterhuis J."/>
            <person name="Roader J."/>
            <person name="Houbraken J."/>
        </authorList>
    </citation>
    <scope>NUCLEOTIDE SEQUENCE</scope>
    <source>
        <strain evidence="2">M34</strain>
    </source>
</reference>
<organism evidence="2 3">
    <name type="scientific">Cadophora malorum</name>
    <dbReference type="NCBI Taxonomy" id="108018"/>
    <lineage>
        <taxon>Eukaryota</taxon>
        <taxon>Fungi</taxon>
        <taxon>Dikarya</taxon>
        <taxon>Ascomycota</taxon>
        <taxon>Pezizomycotina</taxon>
        <taxon>Leotiomycetes</taxon>
        <taxon>Helotiales</taxon>
        <taxon>Ploettnerulaceae</taxon>
        <taxon>Cadophora</taxon>
    </lineage>
</organism>
<dbReference type="AlphaFoldDB" id="A0A8H7T2Y5"/>
<gene>
    <name evidence="2" type="ORF">IFR04_015390</name>
</gene>
<keyword evidence="1" id="KW-0732">Signal</keyword>
<evidence type="ECO:0000313" key="3">
    <source>
        <dbReference type="Proteomes" id="UP000664132"/>
    </source>
</evidence>
<sequence length="213" mass="21623">MLVTFLLLASTLVAAEPAPYKLGSISKNPSLGLGRRQDAGYSPTQTYCGPGTDCASSCGATYITCASTDDALHCYDPSINESCCPDGTGNSCSDGYFCTSDTSGDTWCCPNGMDLVSCAAAYSLTDSLVSQVTTAAPTAIPSYTPTSVSAEATPNYTPSYSYSFKTHDPTPVSNVTYTPTNTAGGVEFTGGAGQALVGGLKGLAFAAGALLAL</sequence>
<feature type="signal peptide" evidence="1">
    <location>
        <begin position="1"/>
        <end position="15"/>
    </location>
</feature>
<dbReference type="OrthoDB" id="5409186at2759"/>
<accession>A0A8H7T2Y5</accession>
<proteinExistence type="predicted"/>